<dbReference type="eggNOG" id="KOG2028">
    <property type="taxonomic scope" value="Eukaryota"/>
</dbReference>
<dbReference type="InterPro" id="IPR051314">
    <property type="entry name" value="AAA_ATPase_RarA/MGS1/WRNIP1"/>
</dbReference>
<protein>
    <recommendedName>
        <fullName evidence="2">UBA domain-containing protein</fullName>
    </recommendedName>
</protein>
<feature type="domain" description="UBA" evidence="2">
    <location>
        <begin position="1"/>
        <end position="39"/>
    </location>
</feature>
<dbReference type="InterPro" id="IPR015940">
    <property type="entry name" value="UBA"/>
</dbReference>
<organism evidence="3 4">
    <name type="scientific">Erythranthe guttata</name>
    <name type="common">Yellow monkey flower</name>
    <name type="synonym">Mimulus guttatus</name>
    <dbReference type="NCBI Taxonomy" id="4155"/>
    <lineage>
        <taxon>Eukaryota</taxon>
        <taxon>Viridiplantae</taxon>
        <taxon>Streptophyta</taxon>
        <taxon>Embryophyta</taxon>
        <taxon>Tracheophyta</taxon>
        <taxon>Spermatophyta</taxon>
        <taxon>Magnoliopsida</taxon>
        <taxon>eudicotyledons</taxon>
        <taxon>Gunneridae</taxon>
        <taxon>Pentapetalae</taxon>
        <taxon>asterids</taxon>
        <taxon>lamiids</taxon>
        <taxon>Lamiales</taxon>
        <taxon>Phrymaceae</taxon>
        <taxon>Erythranthe</taxon>
    </lineage>
</organism>
<proteinExistence type="predicted"/>
<dbReference type="PROSITE" id="PS50030">
    <property type="entry name" value="UBA"/>
    <property type="match status" value="1"/>
</dbReference>
<sequence length="237" mass="25709">METEIQQLVSMGFPSAMAAQALSAGGGDLLKATDWLLNPPPNHSPPPSNSTPPNIQPKINQFFHLHTNKNQTHQEHDNIDGDEDSPPLLLHRKKRQKSAEIYETTQKPSAAPPPHAPLSERMRPRVLDEVVGQDHLLGKDSLLRSAIACGRLPSFVLWGPPGTGKTSIARAIANSSPLLRFVPLSAVTSGVKDVRDAVDAARKSKTKRTILFIDESTASQIPTDSFLPAIEDGSIIF</sequence>
<dbReference type="PANTHER" id="PTHR13779:SF7">
    <property type="entry name" value="ATPASE WRNIP1"/>
    <property type="match status" value="1"/>
</dbReference>
<dbReference type="SUPFAM" id="SSF52540">
    <property type="entry name" value="P-loop containing nucleoside triphosphate hydrolases"/>
    <property type="match status" value="1"/>
</dbReference>
<evidence type="ECO:0000313" key="3">
    <source>
        <dbReference type="EMBL" id="EYU42871.1"/>
    </source>
</evidence>
<evidence type="ECO:0000259" key="2">
    <source>
        <dbReference type="PROSITE" id="PS50030"/>
    </source>
</evidence>
<dbReference type="Gene3D" id="3.40.50.300">
    <property type="entry name" value="P-loop containing nucleotide triphosphate hydrolases"/>
    <property type="match status" value="1"/>
</dbReference>
<name>A0A022RSA3_ERYGU</name>
<evidence type="ECO:0000256" key="1">
    <source>
        <dbReference type="SAM" id="MobiDB-lite"/>
    </source>
</evidence>
<dbReference type="InterPro" id="IPR003959">
    <property type="entry name" value="ATPase_AAA_core"/>
</dbReference>
<dbReference type="EMBL" id="KI630276">
    <property type="protein sequence ID" value="EYU42871.1"/>
    <property type="molecule type" value="Genomic_DNA"/>
</dbReference>
<dbReference type="STRING" id="4155.A0A022RSA3"/>
<feature type="region of interest" description="Disordered" evidence="1">
    <location>
        <begin position="32"/>
        <end position="57"/>
    </location>
</feature>
<dbReference type="GO" id="GO:0005524">
    <property type="term" value="F:ATP binding"/>
    <property type="evidence" value="ECO:0007669"/>
    <property type="project" value="InterPro"/>
</dbReference>
<dbReference type="PANTHER" id="PTHR13779">
    <property type="entry name" value="WERNER HELICASE-INTERACTING PROTEIN 1 FAMILY MEMBER"/>
    <property type="match status" value="1"/>
</dbReference>
<feature type="compositionally biased region" description="Pro residues" evidence="1">
    <location>
        <begin position="38"/>
        <end position="50"/>
    </location>
</feature>
<dbReference type="Pfam" id="PF00004">
    <property type="entry name" value="AAA"/>
    <property type="match status" value="1"/>
</dbReference>
<accession>A0A022RSA3</accession>
<dbReference type="Gene3D" id="1.10.8.10">
    <property type="entry name" value="DNA helicase RuvA subunit, C-terminal domain"/>
    <property type="match status" value="1"/>
</dbReference>
<evidence type="ECO:0000313" key="4">
    <source>
        <dbReference type="Proteomes" id="UP000030748"/>
    </source>
</evidence>
<dbReference type="InterPro" id="IPR009060">
    <property type="entry name" value="UBA-like_sf"/>
</dbReference>
<gene>
    <name evidence="3" type="ORF">MIMGU_mgv11b024326mg</name>
</gene>
<dbReference type="SUPFAM" id="SSF46934">
    <property type="entry name" value="UBA-like"/>
    <property type="match status" value="1"/>
</dbReference>
<reference evidence="3 4" key="1">
    <citation type="journal article" date="2013" name="Proc. Natl. Acad. Sci. U.S.A.">
        <title>Fine-scale variation in meiotic recombination in Mimulus inferred from population shotgun sequencing.</title>
        <authorList>
            <person name="Hellsten U."/>
            <person name="Wright K.M."/>
            <person name="Jenkins J."/>
            <person name="Shu S."/>
            <person name="Yuan Y."/>
            <person name="Wessler S.R."/>
            <person name="Schmutz J."/>
            <person name="Willis J.H."/>
            <person name="Rokhsar D.S."/>
        </authorList>
    </citation>
    <scope>NUCLEOTIDE SEQUENCE [LARGE SCALE GENOMIC DNA]</scope>
    <source>
        <strain evidence="4">cv. DUN x IM62</strain>
    </source>
</reference>
<dbReference type="Proteomes" id="UP000030748">
    <property type="component" value="Unassembled WGS sequence"/>
</dbReference>
<dbReference type="InterPro" id="IPR027417">
    <property type="entry name" value="P-loop_NTPase"/>
</dbReference>
<keyword evidence="4" id="KW-1185">Reference proteome</keyword>
<dbReference type="SMART" id="SM00165">
    <property type="entry name" value="UBA"/>
    <property type="match status" value="1"/>
</dbReference>
<dbReference type="Pfam" id="PF22562">
    <property type="entry name" value="UBA_7"/>
    <property type="match status" value="1"/>
</dbReference>
<dbReference type="GO" id="GO:0016887">
    <property type="term" value="F:ATP hydrolysis activity"/>
    <property type="evidence" value="ECO:0007669"/>
    <property type="project" value="InterPro"/>
</dbReference>
<feature type="region of interest" description="Disordered" evidence="1">
    <location>
        <begin position="95"/>
        <end position="120"/>
    </location>
</feature>
<feature type="non-terminal residue" evidence="3">
    <location>
        <position position="237"/>
    </location>
</feature>
<dbReference type="AlphaFoldDB" id="A0A022RSA3"/>